<dbReference type="EMBL" id="CP039126">
    <property type="protein sequence ID" value="QMW81222.1"/>
    <property type="molecule type" value="Genomic_DNA"/>
</dbReference>
<evidence type="ECO:0000313" key="2">
    <source>
        <dbReference type="Proteomes" id="UP000515789"/>
    </source>
</evidence>
<reference evidence="1 2" key="1">
    <citation type="submission" date="2019-04" db="EMBL/GenBank/DDBJ databases">
        <authorList>
            <person name="Schori C."/>
            <person name="Ahrens C."/>
        </authorList>
    </citation>
    <scope>NUCLEOTIDE SEQUENCE [LARGE SCALE GENOMIC DNA]</scope>
    <source>
        <strain evidence="1 2">DSM 2950</strain>
    </source>
</reference>
<protein>
    <submittedName>
        <fullName evidence="1">Uncharacterized protein</fullName>
    </submittedName>
</protein>
<evidence type="ECO:0000313" key="1">
    <source>
        <dbReference type="EMBL" id="QMW81222.1"/>
    </source>
</evidence>
<gene>
    <name evidence="1" type="ORF">E5259_28690</name>
</gene>
<proteinExistence type="predicted"/>
<accession>A0A6M5FRY1</accession>
<sequence length="75" mass="8907">MEFPKKIMYQKELVQMGFPEKMLRRISREKGQKVAYKVNPNNKTSPTLFDTDELQKYLIRQNRAADLARQRGCVM</sequence>
<organism evidence="1 2">
    <name type="scientific">Blautia producta</name>
    <dbReference type="NCBI Taxonomy" id="33035"/>
    <lineage>
        <taxon>Bacteria</taxon>
        <taxon>Bacillati</taxon>
        <taxon>Bacillota</taxon>
        <taxon>Clostridia</taxon>
        <taxon>Lachnospirales</taxon>
        <taxon>Lachnospiraceae</taxon>
        <taxon>Blautia</taxon>
    </lineage>
</organism>
<dbReference type="GeneID" id="75053280"/>
<dbReference type="Proteomes" id="UP000515789">
    <property type="component" value="Chromosome"/>
</dbReference>
<dbReference type="AlphaFoldDB" id="A0A6M5FRY1"/>
<dbReference type="RefSeq" id="WP_018596799.1">
    <property type="nucleotide sequence ID" value="NZ_CABLBP010000036.1"/>
</dbReference>
<name>A0A6M5FRY1_9FIRM</name>